<dbReference type="AlphaFoldDB" id="A0A0F9R7R2"/>
<protein>
    <recommendedName>
        <fullName evidence="3">HTH merR-type domain-containing protein</fullName>
    </recommendedName>
</protein>
<evidence type="ECO:0000313" key="4">
    <source>
        <dbReference type="EMBL" id="KKN50819.1"/>
    </source>
</evidence>
<organism evidence="4">
    <name type="scientific">marine sediment metagenome</name>
    <dbReference type="NCBI Taxonomy" id="412755"/>
    <lineage>
        <taxon>unclassified sequences</taxon>
        <taxon>metagenomes</taxon>
        <taxon>ecological metagenomes</taxon>
    </lineage>
</organism>
<dbReference type="InterPro" id="IPR000551">
    <property type="entry name" value="MerR-type_HTH_dom"/>
</dbReference>
<comment type="caution">
    <text evidence="4">The sequence shown here is derived from an EMBL/GenBank/DDBJ whole genome shotgun (WGS) entry which is preliminary data.</text>
</comment>
<dbReference type="SUPFAM" id="SSF46955">
    <property type="entry name" value="Putative DNA-binding domain"/>
    <property type="match status" value="1"/>
</dbReference>
<dbReference type="InterPro" id="IPR009061">
    <property type="entry name" value="DNA-bd_dom_put_sf"/>
</dbReference>
<evidence type="ECO:0000259" key="3">
    <source>
        <dbReference type="PROSITE" id="PS50937"/>
    </source>
</evidence>
<evidence type="ECO:0000256" key="2">
    <source>
        <dbReference type="SAM" id="Coils"/>
    </source>
</evidence>
<name>A0A0F9R7R2_9ZZZZ</name>
<dbReference type="GO" id="GO:0003677">
    <property type="term" value="F:DNA binding"/>
    <property type="evidence" value="ECO:0007669"/>
    <property type="project" value="UniProtKB-KW"/>
</dbReference>
<dbReference type="PROSITE" id="PS50937">
    <property type="entry name" value="HTH_MERR_2"/>
    <property type="match status" value="1"/>
</dbReference>
<dbReference type="SMART" id="SM00422">
    <property type="entry name" value="HTH_MERR"/>
    <property type="match status" value="1"/>
</dbReference>
<accession>A0A0F9R7R2</accession>
<dbReference type="Pfam" id="PF13411">
    <property type="entry name" value="MerR_1"/>
    <property type="match status" value="1"/>
</dbReference>
<feature type="coiled-coil region" evidence="2">
    <location>
        <begin position="92"/>
        <end position="119"/>
    </location>
</feature>
<dbReference type="PANTHER" id="PTHR30204">
    <property type="entry name" value="REDOX-CYCLING DRUG-SENSING TRANSCRIPTIONAL ACTIVATOR SOXR"/>
    <property type="match status" value="1"/>
</dbReference>
<keyword evidence="2" id="KW-0175">Coiled coil</keyword>
<keyword evidence="1" id="KW-0238">DNA-binding</keyword>
<sequence>MTDKDRAVYMIGIAAKLVSMHPQTLRMYEREELVVPQRTAKETRLYSESDIELLKDIQELTQELGLNLAGVKMIFKMKREISKQETLLVKIKLQSESELEKARKDMEQIRYEMDEKIEEIKKSFRHDIMPYKPHGIVRSNQK</sequence>
<dbReference type="EMBL" id="LAZR01001094">
    <property type="protein sequence ID" value="KKN50819.1"/>
    <property type="molecule type" value="Genomic_DNA"/>
</dbReference>
<dbReference type="GO" id="GO:0003700">
    <property type="term" value="F:DNA-binding transcription factor activity"/>
    <property type="evidence" value="ECO:0007669"/>
    <property type="project" value="InterPro"/>
</dbReference>
<dbReference type="PANTHER" id="PTHR30204:SF58">
    <property type="entry name" value="HTH-TYPE TRANSCRIPTIONAL REGULATOR YFMP"/>
    <property type="match status" value="1"/>
</dbReference>
<reference evidence="4" key="1">
    <citation type="journal article" date="2015" name="Nature">
        <title>Complex archaea that bridge the gap between prokaryotes and eukaryotes.</title>
        <authorList>
            <person name="Spang A."/>
            <person name="Saw J.H."/>
            <person name="Jorgensen S.L."/>
            <person name="Zaremba-Niedzwiedzka K."/>
            <person name="Martijn J."/>
            <person name="Lind A.E."/>
            <person name="van Eijk R."/>
            <person name="Schleper C."/>
            <person name="Guy L."/>
            <person name="Ettema T.J."/>
        </authorList>
    </citation>
    <scope>NUCLEOTIDE SEQUENCE</scope>
</reference>
<evidence type="ECO:0000256" key="1">
    <source>
        <dbReference type="ARBA" id="ARBA00023125"/>
    </source>
</evidence>
<dbReference type="Gene3D" id="1.10.1660.10">
    <property type="match status" value="1"/>
</dbReference>
<feature type="domain" description="HTH merR-type" evidence="3">
    <location>
        <begin position="8"/>
        <end position="77"/>
    </location>
</feature>
<dbReference type="InterPro" id="IPR047057">
    <property type="entry name" value="MerR_fam"/>
</dbReference>
<proteinExistence type="predicted"/>
<gene>
    <name evidence="4" type="ORF">LCGC14_0629010</name>
</gene>